<dbReference type="PANTHER" id="PTHR42693:SF33">
    <property type="entry name" value="ARYLSULFATASE"/>
    <property type="match status" value="1"/>
</dbReference>
<dbReference type="InterPro" id="IPR050738">
    <property type="entry name" value="Sulfatase"/>
</dbReference>
<dbReference type="InterPro" id="IPR000917">
    <property type="entry name" value="Sulfatase_N"/>
</dbReference>
<reference evidence="7" key="1">
    <citation type="submission" date="2016-03" db="EMBL/GenBank/DDBJ databases">
        <authorList>
            <person name="Ploux O."/>
        </authorList>
    </citation>
    <scope>NUCLEOTIDE SEQUENCE</scope>
    <source>
        <strain evidence="7">UC10</strain>
    </source>
</reference>
<dbReference type="EMBL" id="LT598653">
    <property type="protein sequence ID" value="SBV31548.1"/>
    <property type="molecule type" value="Genomic_DNA"/>
</dbReference>
<dbReference type="Pfam" id="PF00884">
    <property type="entry name" value="Sulfatase"/>
    <property type="match status" value="1"/>
</dbReference>
<proteinExistence type="inferred from homology"/>
<dbReference type="PANTHER" id="PTHR42693">
    <property type="entry name" value="ARYLSULFATASE FAMILY MEMBER"/>
    <property type="match status" value="1"/>
</dbReference>
<dbReference type="GO" id="GO:0004065">
    <property type="term" value="F:arylsulfatase activity"/>
    <property type="evidence" value="ECO:0007669"/>
    <property type="project" value="TreeGrafter"/>
</dbReference>
<feature type="domain" description="Sulfatase N-terminal" evidence="6">
    <location>
        <begin position="48"/>
        <end position="373"/>
    </location>
</feature>
<gene>
    <name evidence="7" type="ORF">SPPYR_0428</name>
</gene>
<dbReference type="InterPro" id="IPR017850">
    <property type="entry name" value="Alkaline_phosphatase_core_sf"/>
</dbReference>
<keyword evidence="4" id="KW-0106">Calcium</keyword>
<dbReference type="InterPro" id="IPR006311">
    <property type="entry name" value="TAT_signal"/>
</dbReference>
<keyword evidence="2" id="KW-0479">Metal-binding</keyword>
<evidence type="ECO:0000256" key="5">
    <source>
        <dbReference type="SAM" id="SignalP"/>
    </source>
</evidence>
<keyword evidence="3" id="KW-0378">Hydrolase</keyword>
<dbReference type="GO" id="GO:0046872">
    <property type="term" value="F:metal ion binding"/>
    <property type="evidence" value="ECO:0007669"/>
    <property type="project" value="UniProtKB-KW"/>
</dbReference>
<dbReference type="Gene3D" id="3.30.1120.10">
    <property type="match status" value="1"/>
</dbReference>
<comment type="similarity">
    <text evidence="1">Belongs to the sulfatase family.</text>
</comment>
<name>A0A1Y5PNH0_9SPHN</name>
<feature type="chain" id="PRO_5011011152" evidence="5">
    <location>
        <begin position="26"/>
        <end position="482"/>
    </location>
</feature>
<dbReference type="SUPFAM" id="SSF53649">
    <property type="entry name" value="Alkaline phosphatase-like"/>
    <property type="match status" value="1"/>
</dbReference>
<evidence type="ECO:0000256" key="4">
    <source>
        <dbReference type="ARBA" id="ARBA00022837"/>
    </source>
</evidence>
<feature type="signal peptide" evidence="5">
    <location>
        <begin position="1"/>
        <end position="25"/>
    </location>
</feature>
<evidence type="ECO:0000259" key="6">
    <source>
        <dbReference type="Pfam" id="PF00884"/>
    </source>
</evidence>
<protein>
    <submittedName>
        <fullName evidence="7">Arylsulfatase A family protein</fullName>
    </submittedName>
</protein>
<dbReference type="AlphaFoldDB" id="A0A1Y5PNH0"/>
<evidence type="ECO:0000256" key="3">
    <source>
        <dbReference type="ARBA" id="ARBA00022801"/>
    </source>
</evidence>
<dbReference type="InterPro" id="IPR024607">
    <property type="entry name" value="Sulfatase_CS"/>
</dbReference>
<keyword evidence="5" id="KW-0732">Signal</keyword>
<evidence type="ECO:0000256" key="2">
    <source>
        <dbReference type="ARBA" id="ARBA00022723"/>
    </source>
</evidence>
<dbReference type="PROSITE" id="PS51318">
    <property type="entry name" value="TAT"/>
    <property type="match status" value="1"/>
</dbReference>
<dbReference type="PROSITE" id="PS00523">
    <property type="entry name" value="SULFATASE_1"/>
    <property type="match status" value="1"/>
</dbReference>
<sequence>MKSARHTRRWMIGAAGAALFAMLGAGTPARGFAPASIPAESPAPARQPNILFILIDDMGYADLSLTGNTLVATPNIDALARDGMVMTQFYDAAPICSPSRAGFMTGRFPARDRFVTYIDGRKRNRAFGQADWLDPSLPVLPRLMRQAGYATGHFGKWHLGGGRDVGDAPLPSAYGFDESYTQWEGLGPRVLPTDLTNRLGQQSAELGQGPVEWLPRAEITRRFVDKTLNFVGRSKDRPWFAQLWLTDMHTPWVPSPEQLAVTKGKGATPREDQFLAVLVAMDAEIGRLVDGLRQAGELEDTLIVFTSDNGPTIGANTPGSAAPYRGRKASLYEGGVRQPLIVRWPGHIASGGRDAQSVVQAVDLLPTLAAITGAPKPAGIDGIDISAAWRGRPLTSRPDIYSHIARTDSEAFGPLYSIRSGPWKLLMNAGGSDAELYNIERDPQERQDRAAEEPAITRTLSAKLAKWIAGLPAPTMSKQPPM</sequence>
<evidence type="ECO:0000313" key="7">
    <source>
        <dbReference type="EMBL" id="SBV31548.1"/>
    </source>
</evidence>
<accession>A0A1Y5PNH0</accession>
<organism evidence="7">
    <name type="scientific">uncultured Sphingopyxis sp</name>
    <dbReference type="NCBI Taxonomy" id="310581"/>
    <lineage>
        <taxon>Bacteria</taxon>
        <taxon>Pseudomonadati</taxon>
        <taxon>Pseudomonadota</taxon>
        <taxon>Alphaproteobacteria</taxon>
        <taxon>Sphingomonadales</taxon>
        <taxon>Sphingomonadaceae</taxon>
        <taxon>Sphingopyxis</taxon>
        <taxon>environmental samples</taxon>
    </lineage>
</organism>
<dbReference type="Gene3D" id="3.40.720.10">
    <property type="entry name" value="Alkaline Phosphatase, subunit A"/>
    <property type="match status" value="1"/>
</dbReference>
<dbReference type="KEGG" id="sphu:SPPYR_0428"/>
<evidence type="ECO:0000256" key="1">
    <source>
        <dbReference type="ARBA" id="ARBA00008779"/>
    </source>
</evidence>